<evidence type="ECO:0000313" key="3">
    <source>
        <dbReference type="Proteomes" id="UP000762676"/>
    </source>
</evidence>
<proteinExistence type="predicted"/>
<accession>A0AAV4J357</accession>
<evidence type="ECO:0000256" key="1">
    <source>
        <dbReference type="SAM" id="MobiDB-lite"/>
    </source>
</evidence>
<dbReference type="EMBL" id="BMAT01009969">
    <property type="protein sequence ID" value="GFS17194.1"/>
    <property type="molecule type" value="Genomic_DNA"/>
</dbReference>
<feature type="compositionally biased region" description="Polar residues" evidence="1">
    <location>
        <begin position="1"/>
        <end position="20"/>
    </location>
</feature>
<keyword evidence="3" id="KW-1185">Reference proteome</keyword>
<name>A0AAV4J357_9GAST</name>
<sequence length="78" mass="8343">MSTSIGATTDSMLNGPSRRSPSLFRASVDTARTPRSRMDNEAVTTADTVLSGSSAESCYGSVRLGTLRPKPIYGFVWL</sequence>
<dbReference type="Proteomes" id="UP000762676">
    <property type="component" value="Unassembled WGS sequence"/>
</dbReference>
<protein>
    <submittedName>
        <fullName evidence="2">Uncharacterized protein</fullName>
    </submittedName>
</protein>
<reference evidence="2 3" key="1">
    <citation type="journal article" date="2021" name="Elife">
        <title>Chloroplast acquisition without the gene transfer in kleptoplastic sea slugs, Plakobranchus ocellatus.</title>
        <authorList>
            <person name="Maeda T."/>
            <person name="Takahashi S."/>
            <person name="Yoshida T."/>
            <person name="Shimamura S."/>
            <person name="Takaki Y."/>
            <person name="Nagai Y."/>
            <person name="Toyoda A."/>
            <person name="Suzuki Y."/>
            <person name="Arimoto A."/>
            <person name="Ishii H."/>
            <person name="Satoh N."/>
            <person name="Nishiyama T."/>
            <person name="Hasebe M."/>
            <person name="Maruyama T."/>
            <person name="Minagawa J."/>
            <person name="Obokata J."/>
            <person name="Shigenobu S."/>
        </authorList>
    </citation>
    <scope>NUCLEOTIDE SEQUENCE [LARGE SCALE GENOMIC DNA]</scope>
</reference>
<evidence type="ECO:0000313" key="2">
    <source>
        <dbReference type="EMBL" id="GFS17194.1"/>
    </source>
</evidence>
<dbReference type="AlphaFoldDB" id="A0AAV4J357"/>
<feature type="region of interest" description="Disordered" evidence="1">
    <location>
        <begin position="1"/>
        <end position="40"/>
    </location>
</feature>
<comment type="caution">
    <text evidence="2">The sequence shown here is derived from an EMBL/GenBank/DDBJ whole genome shotgun (WGS) entry which is preliminary data.</text>
</comment>
<gene>
    <name evidence="2" type="ORF">ElyMa_004975300</name>
</gene>
<organism evidence="2 3">
    <name type="scientific">Elysia marginata</name>
    <dbReference type="NCBI Taxonomy" id="1093978"/>
    <lineage>
        <taxon>Eukaryota</taxon>
        <taxon>Metazoa</taxon>
        <taxon>Spiralia</taxon>
        <taxon>Lophotrochozoa</taxon>
        <taxon>Mollusca</taxon>
        <taxon>Gastropoda</taxon>
        <taxon>Heterobranchia</taxon>
        <taxon>Euthyneura</taxon>
        <taxon>Panpulmonata</taxon>
        <taxon>Sacoglossa</taxon>
        <taxon>Placobranchoidea</taxon>
        <taxon>Plakobranchidae</taxon>
        <taxon>Elysia</taxon>
    </lineage>
</organism>